<dbReference type="GO" id="GO:0051287">
    <property type="term" value="F:NAD binding"/>
    <property type="evidence" value="ECO:0007669"/>
    <property type="project" value="InterPro"/>
</dbReference>
<evidence type="ECO:0000256" key="2">
    <source>
        <dbReference type="ARBA" id="ARBA00023002"/>
    </source>
</evidence>
<sequence>MAHVLITTDYLAPGDDVDRMFTDRGHTTTHSSAVGARPDGELASLLAESDAALVGGDTITDEMISGAPRLAIIARSGVGYDAVDVDAAAAHGVVVTNTPGANANAVAELACMLMLMCARRAVDTTAGVAQGEWPRHDTYELRGTTLGIVGFGPSARRLVELAAAFGMSVVVTTAYPDPELVVRYAELDDLLAVSDFVSLHPRATKQNVGLIGRRALSMMKPTASLINTARGSLVDEDALAAALADGTIAAAGLDVFAVEPLPQDSPLRSLPNVVMMSHLGGQTAQARVAASRAAAEDILRVLAGEAPLSPVPTA</sequence>
<feature type="domain" description="D-isomer specific 2-hydroxyacid dehydrogenase catalytic" evidence="5">
    <location>
        <begin position="30"/>
        <end position="311"/>
    </location>
</feature>
<dbReference type="InterPro" id="IPR006139">
    <property type="entry name" value="D-isomer_2_OHA_DH_cat_dom"/>
</dbReference>
<dbReference type="Gene3D" id="3.40.50.720">
    <property type="entry name" value="NAD(P)-binding Rossmann-like Domain"/>
    <property type="match status" value="2"/>
</dbReference>
<evidence type="ECO:0000256" key="4">
    <source>
        <dbReference type="RuleBase" id="RU003719"/>
    </source>
</evidence>
<dbReference type="InterPro" id="IPR036291">
    <property type="entry name" value="NAD(P)-bd_dom_sf"/>
</dbReference>
<keyword evidence="8" id="KW-1185">Reference proteome</keyword>
<evidence type="ECO:0000313" key="7">
    <source>
        <dbReference type="EMBL" id="OAK54632.1"/>
    </source>
</evidence>
<dbReference type="PANTHER" id="PTHR42789:SF1">
    <property type="entry name" value="D-ISOMER SPECIFIC 2-HYDROXYACID DEHYDROGENASE FAMILY PROTEIN (AFU_ORTHOLOGUE AFUA_6G10090)"/>
    <property type="match status" value="1"/>
</dbReference>
<feature type="domain" description="D-isomer specific 2-hydroxyacid dehydrogenase NAD-binding" evidence="6">
    <location>
        <begin position="112"/>
        <end position="280"/>
    </location>
</feature>
<dbReference type="Pfam" id="PF02826">
    <property type="entry name" value="2-Hacid_dh_C"/>
    <property type="match status" value="1"/>
</dbReference>
<organism evidence="7 8">
    <name type="scientific">Rhodococcoides kyotonense</name>
    <dbReference type="NCBI Taxonomy" id="398843"/>
    <lineage>
        <taxon>Bacteria</taxon>
        <taxon>Bacillati</taxon>
        <taxon>Actinomycetota</taxon>
        <taxon>Actinomycetes</taxon>
        <taxon>Mycobacteriales</taxon>
        <taxon>Nocardiaceae</taxon>
        <taxon>Rhodococcoides</taxon>
    </lineage>
</organism>
<evidence type="ECO:0000256" key="1">
    <source>
        <dbReference type="ARBA" id="ARBA00005854"/>
    </source>
</evidence>
<dbReference type="SUPFAM" id="SSF52283">
    <property type="entry name" value="Formate/glycerate dehydrogenase catalytic domain-like"/>
    <property type="match status" value="1"/>
</dbReference>
<evidence type="ECO:0000256" key="3">
    <source>
        <dbReference type="ARBA" id="ARBA00023027"/>
    </source>
</evidence>
<name>A0A177YGG7_9NOCA</name>
<comment type="similarity">
    <text evidence="1 4">Belongs to the D-isomer specific 2-hydroxyacid dehydrogenase family.</text>
</comment>
<proteinExistence type="inferred from homology"/>
<comment type="caution">
    <text evidence="7">The sequence shown here is derived from an EMBL/GenBank/DDBJ whole genome shotgun (WGS) entry which is preliminary data.</text>
</comment>
<reference evidence="7 8" key="1">
    <citation type="submission" date="2016-03" db="EMBL/GenBank/DDBJ databases">
        <title>Genome sequence of Rhodococcus kyotonensis KB10.</title>
        <authorList>
            <person name="Jeong H."/>
            <person name="Hong C.E."/>
            <person name="Jo S.H."/>
            <person name="Park J.M."/>
        </authorList>
    </citation>
    <scope>NUCLEOTIDE SEQUENCE [LARGE SCALE GENOMIC DNA]</scope>
    <source>
        <strain evidence="7 8">KB10</strain>
    </source>
</reference>
<evidence type="ECO:0000313" key="8">
    <source>
        <dbReference type="Proteomes" id="UP000077519"/>
    </source>
</evidence>
<dbReference type="InterPro" id="IPR006140">
    <property type="entry name" value="D-isomer_DH_NAD-bd"/>
</dbReference>
<gene>
    <name evidence="7" type="ORF">A3K89_04595</name>
</gene>
<dbReference type="AlphaFoldDB" id="A0A177YGG7"/>
<dbReference type="InterPro" id="IPR050857">
    <property type="entry name" value="D-2-hydroxyacid_DH"/>
</dbReference>
<keyword evidence="3" id="KW-0520">NAD</keyword>
<evidence type="ECO:0000259" key="6">
    <source>
        <dbReference type="Pfam" id="PF02826"/>
    </source>
</evidence>
<dbReference type="EMBL" id="LVHI01000012">
    <property type="protein sequence ID" value="OAK54632.1"/>
    <property type="molecule type" value="Genomic_DNA"/>
</dbReference>
<dbReference type="Proteomes" id="UP000077519">
    <property type="component" value="Unassembled WGS sequence"/>
</dbReference>
<dbReference type="RefSeq" id="WP_068425177.1">
    <property type="nucleotide sequence ID" value="NZ_LVHI01000012.1"/>
</dbReference>
<dbReference type="PANTHER" id="PTHR42789">
    <property type="entry name" value="D-ISOMER SPECIFIC 2-HYDROXYACID DEHYDROGENASE FAMILY PROTEIN (AFU_ORTHOLOGUE AFUA_6G10090)"/>
    <property type="match status" value="1"/>
</dbReference>
<evidence type="ECO:0000259" key="5">
    <source>
        <dbReference type="Pfam" id="PF00389"/>
    </source>
</evidence>
<dbReference type="Pfam" id="PF00389">
    <property type="entry name" value="2-Hacid_dh"/>
    <property type="match status" value="1"/>
</dbReference>
<protein>
    <submittedName>
        <fullName evidence="7">Hydroxyacid dehydrogenase</fullName>
    </submittedName>
</protein>
<dbReference type="FunFam" id="3.40.50.720:FF:000203">
    <property type="entry name" value="D-3-phosphoglycerate dehydrogenase (SerA)"/>
    <property type="match status" value="1"/>
</dbReference>
<dbReference type="SUPFAM" id="SSF51735">
    <property type="entry name" value="NAD(P)-binding Rossmann-fold domains"/>
    <property type="match status" value="1"/>
</dbReference>
<keyword evidence="2 4" id="KW-0560">Oxidoreductase</keyword>
<accession>A0A177YGG7</accession>
<dbReference type="GO" id="GO:0016616">
    <property type="term" value="F:oxidoreductase activity, acting on the CH-OH group of donors, NAD or NADP as acceptor"/>
    <property type="evidence" value="ECO:0007669"/>
    <property type="project" value="InterPro"/>
</dbReference>